<feature type="compositionally biased region" description="Polar residues" evidence="5">
    <location>
        <begin position="949"/>
        <end position="960"/>
    </location>
</feature>
<dbReference type="GO" id="GO:0006281">
    <property type="term" value="P:DNA repair"/>
    <property type="evidence" value="ECO:0007669"/>
    <property type="project" value="TreeGrafter"/>
</dbReference>
<keyword evidence="2" id="KW-0236">DNA replication inhibitor</keyword>
<evidence type="ECO:0000256" key="4">
    <source>
        <dbReference type="ARBA" id="ARBA00023306"/>
    </source>
</evidence>
<protein>
    <recommendedName>
        <fullName evidence="6">Timeless N-terminal domain-containing protein</fullName>
    </recommendedName>
</protein>
<dbReference type="RefSeq" id="XP_016610979.1">
    <property type="nucleotide sequence ID" value="XM_016750325.1"/>
</dbReference>
<organism evidence="7 8">
    <name type="scientific">Spizellomyces punctatus (strain DAOM BR117)</name>
    <dbReference type="NCBI Taxonomy" id="645134"/>
    <lineage>
        <taxon>Eukaryota</taxon>
        <taxon>Fungi</taxon>
        <taxon>Fungi incertae sedis</taxon>
        <taxon>Chytridiomycota</taxon>
        <taxon>Chytridiomycota incertae sedis</taxon>
        <taxon>Chytridiomycetes</taxon>
        <taxon>Spizellomycetales</taxon>
        <taxon>Spizellomycetaceae</taxon>
        <taxon>Spizellomyces</taxon>
    </lineage>
</organism>
<dbReference type="InterPro" id="IPR006906">
    <property type="entry name" value="Timeless_N"/>
</dbReference>
<keyword evidence="3" id="KW-0539">Nucleus</keyword>
<evidence type="ECO:0000256" key="5">
    <source>
        <dbReference type="SAM" id="MobiDB-lite"/>
    </source>
</evidence>
<dbReference type="PANTHER" id="PTHR22940:SF4">
    <property type="entry name" value="PROTEIN TIMELESS HOMOLOG"/>
    <property type="match status" value="1"/>
</dbReference>
<evidence type="ECO:0000256" key="2">
    <source>
        <dbReference type="ARBA" id="ARBA00022880"/>
    </source>
</evidence>
<dbReference type="OrthoDB" id="310853at2759"/>
<feature type="region of interest" description="Disordered" evidence="5">
    <location>
        <begin position="545"/>
        <end position="579"/>
    </location>
</feature>
<feature type="region of interest" description="Disordered" evidence="5">
    <location>
        <begin position="312"/>
        <end position="339"/>
    </location>
</feature>
<dbReference type="FunCoup" id="A0A0L0HPP6">
    <property type="interactions" value="89"/>
</dbReference>
<evidence type="ECO:0000313" key="8">
    <source>
        <dbReference type="Proteomes" id="UP000053201"/>
    </source>
</evidence>
<gene>
    <name evidence="7" type="ORF">SPPG_02019</name>
</gene>
<feature type="region of interest" description="Disordered" evidence="5">
    <location>
        <begin position="936"/>
        <end position="1082"/>
    </location>
</feature>
<dbReference type="GO" id="GO:0000076">
    <property type="term" value="P:DNA replication checkpoint signaling"/>
    <property type="evidence" value="ECO:0007669"/>
    <property type="project" value="TreeGrafter"/>
</dbReference>
<dbReference type="InParanoid" id="A0A0L0HPP6"/>
<dbReference type="EMBL" id="KQ257452">
    <property type="protein sequence ID" value="KND02940.1"/>
    <property type="molecule type" value="Genomic_DNA"/>
</dbReference>
<keyword evidence="4" id="KW-0131">Cell cycle</keyword>
<feature type="compositionally biased region" description="Acidic residues" evidence="5">
    <location>
        <begin position="964"/>
        <end position="981"/>
    </location>
</feature>
<accession>A0A0L0HPP6</accession>
<dbReference type="InterPro" id="IPR044998">
    <property type="entry name" value="Timeless"/>
</dbReference>
<feature type="compositionally biased region" description="Basic and acidic residues" evidence="5">
    <location>
        <begin position="982"/>
        <end position="1012"/>
    </location>
</feature>
<dbReference type="Proteomes" id="UP000053201">
    <property type="component" value="Unassembled WGS sequence"/>
</dbReference>
<reference evidence="7 8" key="1">
    <citation type="submission" date="2009-08" db="EMBL/GenBank/DDBJ databases">
        <title>The Genome Sequence of Spizellomyces punctatus strain DAOM BR117.</title>
        <authorList>
            <consortium name="The Broad Institute Genome Sequencing Platform"/>
            <person name="Russ C."/>
            <person name="Cuomo C."/>
            <person name="Shea T."/>
            <person name="Young S.K."/>
            <person name="Zeng Q."/>
            <person name="Koehrsen M."/>
            <person name="Haas B."/>
            <person name="Borodovsky M."/>
            <person name="Guigo R."/>
            <person name="Alvarado L."/>
            <person name="Berlin A."/>
            <person name="Bochicchio J."/>
            <person name="Borenstein D."/>
            <person name="Chapman S."/>
            <person name="Chen Z."/>
            <person name="Engels R."/>
            <person name="Freedman E."/>
            <person name="Gellesch M."/>
            <person name="Goldberg J."/>
            <person name="Griggs A."/>
            <person name="Gujja S."/>
            <person name="Heiman D."/>
            <person name="Hepburn T."/>
            <person name="Howarth C."/>
            <person name="Jen D."/>
            <person name="Larson L."/>
            <person name="Lewis B."/>
            <person name="Mehta T."/>
            <person name="Park D."/>
            <person name="Pearson M."/>
            <person name="Roberts A."/>
            <person name="Saif S."/>
            <person name="Shenoy N."/>
            <person name="Sisk P."/>
            <person name="Stolte C."/>
            <person name="Sykes S."/>
            <person name="Thomson T."/>
            <person name="Walk T."/>
            <person name="White J."/>
            <person name="Yandava C."/>
            <person name="Burger G."/>
            <person name="Gray M.W."/>
            <person name="Holland P.W.H."/>
            <person name="King N."/>
            <person name="Lang F.B.F."/>
            <person name="Roger A.J."/>
            <person name="Ruiz-Trillo I."/>
            <person name="Lander E."/>
            <person name="Nusbaum C."/>
        </authorList>
    </citation>
    <scope>NUCLEOTIDE SEQUENCE [LARGE SCALE GENOMIC DNA]</scope>
    <source>
        <strain evidence="7 8">DAOM BR117</strain>
    </source>
</reference>
<feature type="compositionally biased region" description="Basic residues" evidence="5">
    <location>
        <begin position="870"/>
        <end position="885"/>
    </location>
</feature>
<feature type="region of interest" description="Disordered" evidence="5">
    <location>
        <begin position="862"/>
        <end position="907"/>
    </location>
</feature>
<proteinExistence type="predicted"/>
<name>A0A0L0HPP6_SPIPD</name>
<dbReference type="VEuPathDB" id="FungiDB:SPPG_02019"/>
<evidence type="ECO:0000256" key="1">
    <source>
        <dbReference type="ARBA" id="ARBA00004123"/>
    </source>
</evidence>
<feature type="domain" description="Timeless N-terminal" evidence="6">
    <location>
        <begin position="38"/>
        <end position="290"/>
    </location>
</feature>
<evidence type="ECO:0000256" key="3">
    <source>
        <dbReference type="ARBA" id="ARBA00023242"/>
    </source>
</evidence>
<dbReference type="OMA" id="VNHHRHT"/>
<comment type="subcellular location">
    <subcellularLocation>
        <location evidence="1">Nucleus</location>
    </subcellularLocation>
</comment>
<keyword evidence="8" id="KW-1185">Reference proteome</keyword>
<dbReference type="Pfam" id="PF04821">
    <property type="entry name" value="TIMELESS"/>
    <property type="match status" value="1"/>
</dbReference>
<feature type="region of interest" description="Disordered" evidence="5">
    <location>
        <begin position="269"/>
        <end position="288"/>
    </location>
</feature>
<feature type="compositionally biased region" description="Basic and acidic residues" evidence="5">
    <location>
        <begin position="314"/>
        <end position="336"/>
    </location>
</feature>
<evidence type="ECO:0000259" key="6">
    <source>
        <dbReference type="Pfam" id="PF04821"/>
    </source>
</evidence>
<dbReference type="GeneID" id="27685643"/>
<evidence type="ECO:0000313" key="7">
    <source>
        <dbReference type="EMBL" id="KND02940.1"/>
    </source>
</evidence>
<dbReference type="GO" id="GO:0031298">
    <property type="term" value="C:replication fork protection complex"/>
    <property type="evidence" value="ECO:0007669"/>
    <property type="project" value="TreeGrafter"/>
</dbReference>
<dbReference type="AlphaFoldDB" id="A0A0L0HPP6"/>
<dbReference type="STRING" id="645134.A0A0L0HPP6"/>
<dbReference type="eggNOG" id="KOG1974">
    <property type="taxonomic scope" value="Eukaryota"/>
</dbReference>
<feature type="compositionally biased region" description="Acidic residues" evidence="5">
    <location>
        <begin position="560"/>
        <end position="575"/>
    </location>
</feature>
<sequence>MDEEETQHSHLLSICAALGGYEEKEVLGKDGQTVLEKQYVMGDEALACLRDLKRLLRKEDALSKERNIVRALGRWKILQTDLIPILMNAHAANQDKIAQAVVQLFIPLTWPVDSTSADAAELLEIQRGYKEVFLKEGVLAAILEELLKPLSVNHRDRSDRDNGLIGLILTLFRNLLAIKDVQAAVTSTTEKYMQSTLQEHLIQCMEKADIIQLLLSFAGSMDQREYAEWNLILMEVFYYFFLERDPEAILAESKTASIELARLLEEEERRKRREARKPASRHSRFGGTLSFKLSDGQTFTVHNPASALNSVEEALDKDKSENRGQRKGMPQDEYQKQRGIRSAEAARIYERTAKDFLENCFNGLMSCVKRDFDMERDKVQDDHYARFFWLCSFFLKFQLCALRQSRKSVQDIGTTPTEGTLDFDTVTGFLNMRGLQFVFKRMRMSQDEKRWTELYLAMDCLKHMLLVLDAMSASTNEEYREASENMQSNMYYEHASIEQVVSLVKNFKRPLHLSYLKTLVEVVHILLKMLEAYAKNKGIMFTRKKKGGNSKKAPAVQDSTEPDVTQDYDSGEEESVAPQKSDYVERQFKFEDIESAFASESVVSTYCALLKHYREIDERSIDHITRMFHRIFVKSKAEAFFYKLSTLELFNRILTDIRMLPSTKSHKELYGFIKYMLAKFFKKAAKNPVLLVEVLFPKTKADCQRIENGGKLQTSEQLPSADKDLPVKEIEVKPGLTWSQEVQVAVALLLEKEETHLLEWVKESLLEAATMRVGRPPADGGPELLSSEVSAESYDMKGSVPEKKEALKRNTRLRLLLRLLKLEEVEELYDTWWRIPSSIPTADLFANREMIVNFMQVGMEGSKPASEMVRKRRNKRKSSGSRRRQAKEQEPKIYKSAAYIEDSDDTEGDEEFFRAEAERRVKMAKLHGAAVATALANQKPSRAAPAKAATTQDDQNSSSLSDGSDAEVDDSSSDESDDSRESDDNIERPSADTDSEVDHGREEANEALRRFGQDLANLFEDDFMTDRRHPSSTQTKRPTDSFLAKPLATATGVQSTERMNDSDEEMGFSTKPKRRRVLEDSD</sequence>
<dbReference type="PANTHER" id="PTHR22940">
    <property type="entry name" value="TIMEOUT/TIMELESS-2"/>
    <property type="match status" value="1"/>
</dbReference>
<dbReference type="GO" id="GO:0003677">
    <property type="term" value="F:DNA binding"/>
    <property type="evidence" value="ECO:0007669"/>
    <property type="project" value="TreeGrafter"/>
</dbReference>
<feature type="compositionally biased region" description="Basic residues" evidence="5">
    <location>
        <begin position="270"/>
        <end position="284"/>
    </location>
</feature>
<dbReference type="GO" id="GO:0043111">
    <property type="term" value="P:replication fork arrest"/>
    <property type="evidence" value="ECO:0007669"/>
    <property type="project" value="TreeGrafter"/>
</dbReference>